<proteinExistence type="predicted"/>
<gene>
    <name evidence="1" type="ORF">POVCU1_024940</name>
</gene>
<protein>
    <submittedName>
        <fullName evidence="1">Uncharacterized protein</fullName>
    </submittedName>
</protein>
<accession>A0A1A8WPG5</accession>
<name>A0A1A8WPG5_PLAOA</name>
<dbReference type="AlphaFoldDB" id="A0A1A8WPG5"/>
<dbReference type="Proteomes" id="UP000078546">
    <property type="component" value="Unassembled WGS sequence"/>
</dbReference>
<evidence type="ECO:0000313" key="2">
    <source>
        <dbReference type="Proteomes" id="UP000078546"/>
    </source>
</evidence>
<reference evidence="2" key="1">
    <citation type="submission" date="2016-05" db="EMBL/GenBank/DDBJ databases">
        <authorList>
            <person name="Naeem Raeece"/>
        </authorList>
    </citation>
    <scope>NUCLEOTIDE SEQUENCE [LARGE SCALE GENOMIC DNA]</scope>
</reference>
<organism evidence="1 2">
    <name type="scientific">Plasmodium ovale curtisi</name>
    <dbReference type="NCBI Taxonomy" id="864141"/>
    <lineage>
        <taxon>Eukaryota</taxon>
        <taxon>Sar</taxon>
        <taxon>Alveolata</taxon>
        <taxon>Apicomplexa</taxon>
        <taxon>Aconoidasida</taxon>
        <taxon>Haemosporida</taxon>
        <taxon>Plasmodiidae</taxon>
        <taxon>Plasmodium</taxon>
        <taxon>Plasmodium (Plasmodium)</taxon>
    </lineage>
</organism>
<dbReference type="EMBL" id="FLQV01000461">
    <property type="protein sequence ID" value="SBS93218.1"/>
    <property type="molecule type" value="Genomic_DNA"/>
</dbReference>
<evidence type="ECO:0000313" key="1">
    <source>
        <dbReference type="EMBL" id="SBS93218.1"/>
    </source>
</evidence>
<sequence length="259" mass="30209">MSENHLTSLKRMKEISKMIEATLQQNNHLKNILASELYFRKKCEASLEIVNSTTDEQECYRKVSKMKPREILMKELNEEIAQYNKHTPHLVVRHNDSSEQVYASHTGDISPMYDYRFLEYHDELRKKLIDKLSNLKEQYLQTHETGIPVYTYLNVVEKGWNEVINAFPREGEEKRSTNKLPGKISVQHRSPPCVVLSPNREKLSYVGRCIEYHSPGVVLAYKMNKKKKKVEISFLLASHVSSLCHQLNHDMPLSPILRV</sequence>